<sequence length="299" mass="34283">MRRGDVFHVHWPSFSYTGSSFLGTLFKSVTFLLLLLFFRWRGIKIVWTVHNVWPHKGGVSLFNRIMRTMLCSFSTSLIVMGDSAKQELIRNFKAKERQIYFIPHGHYKDAYPTSGLNVRERYGIPDNAYVFTFLGRIAPYKGVEQLLASFNELRDEQAHLLIAGKPSEEFNLDLFKKGIQSCNVHVSLNYVKDEEIADYIRCADCVVLPYQNITTSGTAILALSCTTPVVAPNIGLLSDYLTPETSVLYDPLEAGALTRSMREVRAKKSFFQNAEPYRLKLEELNWQRISKLTQEVYSR</sequence>
<dbReference type="Pfam" id="PF13439">
    <property type="entry name" value="Glyco_transf_4"/>
    <property type="match status" value="1"/>
</dbReference>
<dbReference type="PANTHER" id="PTHR46401">
    <property type="entry name" value="GLYCOSYLTRANSFERASE WBBK-RELATED"/>
    <property type="match status" value="1"/>
</dbReference>
<evidence type="ECO:0000256" key="2">
    <source>
        <dbReference type="SAM" id="Phobius"/>
    </source>
</evidence>
<evidence type="ECO:0000256" key="1">
    <source>
        <dbReference type="ARBA" id="ARBA00022679"/>
    </source>
</evidence>
<evidence type="ECO:0000313" key="5">
    <source>
        <dbReference type="EMBL" id="BBI31810.1"/>
    </source>
</evidence>
<keyword evidence="6" id="KW-1185">Reference proteome</keyword>
<dbReference type="CDD" id="cd03801">
    <property type="entry name" value="GT4_PimA-like"/>
    <property type="match status" value="1"/>
</dbReference>
<gene>
    <name evidence="5" type="ORF">KCTCHS21_12090</name>
</gene>
<reference evidence="5 6" key="1">
    <citation type="submission" date="2019-01" db="EMBL/GenBank/DDBJ databases">
        <title>Complete genome sequence of Cohnella hallensis HS21 isolated from Korean fir (Abies koreana) rhizospheric soil.</title>
        <authorList>
            <person name="Jiang L."/>
            <person name="Kang S.W."/>
            <person name="Kim S."/>
            <person name="Jung J."/>
            <person name="Kim C.Y."/>
            <person name="Kim D.H."/>
            <person name="Kim S.W."/>
            <person name="Lee J."/>
        </authorList>
    </citation>
    <scope>NUCLEOTIDE SEQUENCE [LARGE SCALE GENOMIC DNA]</scope>
    <source>
        <strain evidence="5 6">HS21</strain>
    </source>
</reference>
<dbReference type="SUPFAM" id="SSF53756">
    <property type="entry name" value="UDP-Glycosyltransferase/glycogen phosphorylase"/>
    <property type="match status" value="1"/>
</dbReference>
<keyword evidence="2" id="KW-0472">Membrane</keyword>
<dbReference type="GO" id="GO:0009103">
    <property type="term" value="P:lipopolysaccharide biosynthetic process"/>
    <property type="evidence" value="ECO:0007669"/>
    <property type="project" value="TreeGrafter"/>
</dbReference>
<dbReference type="KEGG" id="cohn:KCTCHS21_12090"/>
<proteinExistence type="predicted"/>
<feature type="transmembrane region" description="Helical" evidence="2">
    <location>
        <begin position="20"/>
        <end position="38"/>
    </location>
</feature>
<evidence type="ECO:0008006" key="7">
    <source>
        <dbReference type="Google" id="ProtNLM"/>
    </source>
</evidence>
<dbReference type="EMBL" id="AP019400">
    <property type="protein sequence ID" value="BBI31810.1"/>
    <property type="molecule type" value="Genomic_DNA"/>
</dbReference>
<keyword evidence="2" id="KW-0812">Transmembrane</keyword>
<feature type="domain" description="Glycosyltransferase subfamily 4-like N-terminal" evidence="4">
    <location>
        <begin position="32"/>
        <end position="105"/>
    </location>
</feature>
<feature type="domain" description="Glycosyl transferase family 1" evidence="3">
    <location>
        <begin position="119"/>
        <end position="264"/>
    </location>
</feature>
<organism evidence="5 6">
    <name type="scientific">Cohnella abietis</name>
    <dbReference type="NCBI Taxonomy" id="2507935"/>
    <lineage>
        <taxon>Bacteria</taxon>
        <taxon>Bacillati</taxon>
        <taxon>Bacillota</taxon>
        <taxon>Bacilli</taxon>
        <taxon>Bacillales</taxon>
        <taxon>Paenibacillaceae</taxon>
        <taxon>Cohnella</taxon>
    </lineage>
</organism>
<dbReference type="Proteomes" id="UP000289856">
    <property type="component" value="Chromosome"/>
</dbReference>
<dbReference type="AlphaFoldDB" id="A0A3T1D136"/>
<name>A0A3T1D136_9BACL</name>
<evidence type="ECO:0000259" key="3">
    <source>
        <dbReference type="Pfam" id="PF00534"/>
    </source>
</evidence>
<accession>A0A3T1D136</accession>
<dbReference type="Gene3D" id="3.40.50.2000">
    <property type="entry name" value="Glycogen Phosphorylase B"/>
    <property type="match status" value="2"/>
</dbReference>
<dbReference type="PANTHER" id="PTHR46401:SF2">
    <property type="entry name" value="GLYCOSYLTRANSFERASE WBBK-RELATED"/>
    <property type="match status" value="1"/>
</dbReference>
<dbReference type="Pfam" id="PF00534">
    <property type="entry name" value="Glycos_transf_1"/>
    <property type="match status" value="1"/>
</dbReference>
<evidence type="ECO:0000259" key="4">
    <source>
        <dbReference type="Pfam" id="PF13439"/>
    </source>
</evidence>
<dbReference type="InterPro" id="IPR001296">
    <property type="entry name" value="Glyco_trans_1"/>
</dbReference>
<keyword evidence="1" id="KW-0808">Transferase</keyword>
<protein>
    <recommendedName>
        <fullName evidence="7">Glycosyl transferase family 1 domain-containing protein</fullName>
    </recommendedName>
</protein>
<dbReference type="InterPro" id="IPR028098">
    <property type="entry name" value="Glyco_trans_4-like_N"/>
</dbReference>
<dbReference type="GO" id="GO:0016757">
    <property type="term" value="F:glycosyltransferase activity"/>
    <property type="evidence" value="ECO:0007669"/>
    <property type="project" value="InterPro"/>
</dbReference>
<keyword evidence="2" id="KW-1133">Transmembrane helix</keyword>
<evidence type="ECO:0000313" key="6">
    <source>
        <dbReference type="Proteomes" id="UP000289856"/>
    </source>
</evidence>